<dbReference type="InterPro" id="IPR008963">
    <property type="entry name" value="Purple_acid_Pase-like_N"/>
</dbReference>
<proteinExistence type="predicted"/>
<evidence type="ECO:0000256" key="1">
    <source>
        <dbReference type="ARBA" id="ARBA00022729"/>
    </source>
</evidence>
<dbReference type="EMBL" id="CP013979">
    <property type="protein sequence ID" value="ANJ26139.1"/>
    <property type="molecule type" value="Genomic_DNA"/>
</dbReference>
<dbReference type="InterPro" id="IPR013783">
    <property type="entry name" value="Ig-like_fold"/>
</dbReference>
<keyword evidence="1 2" id="KW-0732">Signal</keyword>
<dbReference type="InterPro" id="IPR004843">
    <property type="entry name" value="Calcineurin-like_PHP"/>
</dbReference>
<dbReference type="InterPro" id="IPR003961">
    <property type="entry name" value="FN3_dom"/>
</dbReference>
<dbReference type="Gene3D" id="3.60.21.10">
    <property type="match status" value="1"/>
</dbReference>
<reference evidence="4 5" key="1">
    <citation type="journal article" date="2016" name="Int. J. Syst. Evol. Microbiol.">
        <title>Agromyces aureus sp. nov., isolated from the rhizosphere of Salix caprea L. grown in a heavy-metal-contaminated soil.</title>
        <authorList>
            <person name="Corretto E."/>
            <person name="Antonielli L."/>
            <person name="Sessitsch A."/>
            <person name="Compant S."/>
            <person name="Gorfer M."/>
            <person name="Kuffner M."/>
            <person name="Brader G."/>
        </authorList>
    </citation>
    <scope>NUCLEOTIDE SEQUENCE [LARGE SCALE GENOMIC DNA]</scope>
    <source>
        <strain evidence="4 5">AR33</strain>
    </source>
</reference>
<protein>
    <submittedName>
        <fullName evidence="4">Metallophosphoesterase</fullName>
    </submittedName>
</protein>
<dbReference type="PANTHER" id="PTHR45867:SF3">
    <property type="entry name" value="ACID PHOSPHATASE TYPE 7"/>
    <property type="match status" value="1"/>
</dbReference>
<dbReference type="Proteomes" id="UP000078437">
    <property type="component" value="Chromosome"/>
</dbReference>
<feature type="signal peptide" evidence="2">
    <location>
        <begin position="1"/>
        <end position="37"/>
    </location>
</feature>
<dbReference type="AlphaFoldDB" id="A0A191WD83"/>
<dbReference type="Pfam" id="PF16656">
    <property type="entry name" value="Pur_ac_phosph_N"/>
    <property type="match status" value="1"/>
</dbReference>
<evidence type="ECO:0000313" key="5">
    <source>
        <dbReference type="Proteomes" id="UP000078437"/>
    </source>
</evidence>
<dbReference type="Gene3D" id="2.60.40.10">
    <property type="entry name" value="Immunoglobulins"/>
    <property type="match status" value="1"/>
</dbReference>
<keyword evidence="5" id="KW-1185">Reference proteome</keyword>
<dbReference type="SUPFAM" id="SSF49363">
    <property type="entry name" value="Purple acid phosphatase, N-terminal domain"/>
    <property type="match status" value="1"/>
</dbReference>
<dbReference type="GO" id="GO:0003993">
    <property type="term" value="F:acid phosphatase activity"/>
    <property type="evidence" value="ECO:0007669"/>
    <property type="project" value="InterPro"/>
</dbReference>
<dbReference type="STRING" id="453304.ATC03_04740"/>
<evidence type="ECO:0000259" key="3">
    <source>
        <dbReference type="PROSITE" id="PS50853"/>
    </source>
</evidence>
<dbReference type="PANTHER" id="PTHR45867">
    <property type="entry name" value="PURPLE ACID PHOSPHATASE"/>
    <property type="match status" value="1"/>
</dbReference>
<evidence type="ECO:0000256" key="2">
    <source>
        <dbReference type="SAM" id="SignalP"/>
    </source>
</evidence>
<accession>A0A191WD83</accession>
<dbReference type="GO" id="GO:0046872">
    <property type="term" value="F:metal ion binding"/>
    <property type="evidence" value="ECO:0007669"/>
    <property type="project" value="InterPro"/>
</dbReference>
<evidence type="ECO:0000313" key="4">
    <source>
        <dbReference type="EMBL" id="ANJ26139.1"/>
    </source>
</evidence>
<sequence>MTTMMTNQTRRGRRAAASALMLALVGGAVAVPAAAYAANDPAVPTAPVVTSATPWRYLDDGTDPVKGGTDLRAWTGAAFDDSAWKSAAGSFGAKGGKLAAVGPRMPKTLLNQYLDGVKAPDVPTFFFRTSFTLEAGVADRVDQVLGDVVYDDGAIVWINGQKVAGLSDERVTGTTNQEYAGAGMSDPLAASFAADGDVLVDGVNTVAVALYQDRETSSDIYLDVTALRLTEAAPPVEPVSAPPSRVILTPTATPETSQSFSWLAGDATQTTGRVEIRPTAGGDIRSIDAYAAGAVNGNPLQHFSATVDGLAAGTAYTYRVGTDTGWSPWTEFTTADPKDDEFQFVYYGDAQIGLDTTWPKVVAMAEASAPDSIGSVHAGDLIDSASNETQWVNWFKGMQTSAATTNVMAAPGNHEYSGDKLLKSWKANFEYPHNNPTTETVGALADLADGDTDVAKQYAAYFAHWTQFATETVYFTDYQGVRFITLNATRDATFLTPDNLPSCAGADCPSTKLSSLWPEFQAAWLDHVLEQSPSKWNVVTFHQPVYSASEGRNEPELRTYWVPVFQKHDIDLVMMGHDHTYARGYNNDDVTETAGITDGPVYIVSNSGAKHYELETDAKNVWTNNNATQVLRGAGVTTYQVIDVSNDQLHYRSYLAEKTADATTDLPVGAVYDEFTVTKTDAGEKWVTEAGVEPPVEEPDTTRPEVSLVSPIAAGPFRELAVQVDATDERGLQRIVANIYKDGKLVKSTQSKVEGGAKSGSHKATVALASGDYTVKYNAQDLAGNISKTSTFAFTIDSVKPTVTIKDGAAYTVRGGDAGAYSLVSFKLYDAGKIDKVELNGKVKDLSNNAWSDVNFVKPGTFGAVAGLNTLVVFDVAGNTTTQTFTLG</sequence>
<gene>
    <name evidence="4" type="ORF">ATC03_04740</name>
</gene>
<feature type="chain" id="PRO_5008249360" evidence="2">
    <location>
        <begin position="38"/>
        <end position="888"/>
    </location>
</feature>
<dbReference type="InterPro" id="IPR029052">
    <property type="entry name" value="Metallo-depent_PP-like"/>
</dbReference>
<dbReference type="KEGG" id="agy:ATC03_04740"/>
<reference evidence="5" key="2">
    <citation type="submission" date="2016-01" db="EMBL/GenBank/DDBJ databases">
        <title>Complete genome sequence of Agromyces aureus AR33T and comparison with related organisms.</title>
        <authorList>
            <person name="Corretto E."/>
            <person name="Antonielli L."/>
            <person name="Sessitsch A."/>
            <person name="Brader G."/>
        </authorList>
    </citation>
    <scope>NUCLEOTIDE SEQUENCE [LARGE SCALE GENOMIC DNA]</scope>
    <source>
        <strain evidence="5">AR33</strain>
    </source>
</reference>
<dbReference type="Pfam" id="PF00149">
    <property type="entry name" value="Metallophos"/>
    <property type="match status" value="1"/>
</dbReference>
<feature type="domain" description="Fibronectin type-III" evidence="3">
    <location>
        <begin position="242"/>
        <end position="337"/>
    </location>
</feature>
<dbReference type="CDD" id="cd00063">
    <property type="entry name" value="FN3"/>
    <property type="match status" value="1"/>
</dbReference>
<dbReference type="SUPFAM" id="SSF56300">
    <property type="entry name" value="Metallo-dependent phosphatases"/>
    <property type="match status" value="1"/>
</dbReference>
<organism evidence="4 5">
    <name type="scientific">Agromyces aureus</name>
    <dbReference type="NCBI Taxonomy" id="453304"/>
    <lineage>
        <taxon>Bacteria</taxon>
        <taxon>Bacillati</taxon>
        <taxon>Actinomycetota</taxon>
        <taxon>Actinomycetes</taxon>
        <taxon>Micrococcales</taxon>
        <taxon>Microbacteriaceae</taxon>
        <taxon>Agromyces</taxon>
    </lineage>
</organism>
<dbReference type="PROSITE" id="PS50853">
    <property type="entry name" value="FN3"/>
    <property type="match status" value="1"/>
</dbReference>
<dbReference type="Gene3D" id="2.60.40.380">
    <property type="entry name" value="Purple acid phosphatase-like, N-terminal"/>
    <property type="match status" value="1"/>
</dbReference>
<dbReference type="Gene3D" id="2.60.120.260">
    <property type="entry name" value="Galactose-binding domain-like"/>
    <property type="match status" value="1"/>
</dbReference>
<dbReference type="GO" id="GO:0005975">
    <property type="term" value="P:carbohydrate metabolic process"/>
    <property type="evidence" value="ECO:0007669"/>
    <property type="project" value="UniProtKB-ARBA"/>
</dbReference>
<dbReference type="InterPro" id="IPR015914">
    <property type="entry name" value="PAPs_N"/>
</dbReference>
<name>A0A191WD83_9MICO</name>
<dbReference type="RefSeq" id="WP_067873757.1">
    <property type="nucleotide sequence ID" value="NZ_CP013979.1"/>
</dbReference>